<proteinExistence type="predicted"/>
<dbReference type="Proteomes" id="UP001234297">
    <property type="component" value="Chromosome 11"/>
</dbReference>
<name>A0ACC2KRR1_PERAE</name>
<dbReference type="EMBL" id="CM056819">
    <property type="protein sequence ID" value="KAJ8623684.1"/>
    <property type="molecule type" value="Genomic_DNA"/>
</dbReference>
<accession>A0ACC2KRR1</accession>
<comment type="caution">
    <text evidence="1">The sequence shown here is derived from an EMBL/GenBank/DDBJ whole genome shotgun (WGS) entry which is preliminary data.</text>
</comment>
<evidence type="ECO:0000313" key="2">
    <source>
        <dbReference type="Proteomes" id="UP001234297"/>
    </source>
</evidence>
<gene>
    <name evidence="1" type="ORF">MRB53_032214</name>
</gene>
<sequence>MGSSSELILHPPETSAPDLSYSSKDHLHHNHPNTTNSNLVSDNPFISSSSSSKPSSATTQLIDPSKPTKPNSSILSTSSSKDRHAKVNGRGRRVRMPALCAARIFQLTRELGHRSEGETIEWLLRQAEPAIIAATGSGTFPSHAFTASGSLSQTPNSASSAPPGSNSPASARFPPGFVDFNSGVAGMGLEFSGGSVGFRHMPFTAMLLQPSAVPQAGEAQRDHRVLEE</sequence>
<reference evidence="1 2" key="1">
    <citation type="journal article" date="2022" name="Hortic Res">
        <title>A haplotype resolved chromosomal level avocado genome allows analysis of novel avocado genes.</title>
        <authorList>
            <person name="Nath O."/>
            <person name="Fletcher S.J."/>
            <person name="Hayward A."/>
            <person name="Shaw L.M."/>
            <person name="Masouleh A.K."/>
            <person name="Furtado A."/>
            <person name="Henry R.J."/>
            <person name="Mitter N."/>
        </authorList>
    </citation>
    <scope>NUCLEOTIDE SEQUENCE [LARGE SCALE GENOMIC DNA]</scope>
    <source>
        <strain evidence="2">cv. Hass</strain>
    </source>
</reference>
<organism evidence="1 2">
    <name type="scientific">Persea americana</name>
    <name type="common">Avocado</name>
    <dbReference type="NCBI Taxonomy" id="3435"/>
    <lineage>
        <taxon>Eukaryota</taxon>
        <taxon>Viridiplantae</taxon>
        <taxon>Streptophyta</taxon>
        <taxon>Embryophyta</taxon>
        <taxon>Tracheophyta</taxon>
        <taxon>Spermatophyta</taxon>
        <taxon>Magnoliopsida</taxon>
        <taxon>Magnoliidae</taxon>
        <taxon>Laurales</taxon>
        <taxon>Lauraceae</taxon>
        <taxon>Persea</taxon>
    </lineage>
</organism>
<keyword evidence="2" id="KW-1185">Reference proteome</keyword>
<protein>
    <submittedName>
        <fullName evidence="1">Uncharacterized protein</fullName>
    </submittedName>
</protein>
<evidence type="ECO:0000313" key="1">
    <source>
        <dbReference type="EMBL" id="KAJ8623684.1"/>
    </source>
</evidence>